<keyword evidence="1 4" id="KW-0489">Methyltransferase</keyword>
<dbReference type="RefSeq" id="WP_258213873.1">
    <property type="nucleotide sequence ID" value="NZ_JANQBD010000009.1"/>
</dbReference>
<dbReference type="PANTHER" id="PTHR43861:SF1">
    <property type="entry name" value="TRANS-ACONITATE 2-METHYLTRANSFERASE"/>
    <property type="match status" value="1"/>
</dbReference>
<dbReference type="EMBL" id="JANQBD010000009">
    <property type="protein sequence ID" value="MCR8632275.1"/>
    <property type="molecule type" value="Genomic_DNA"/>
</dbReference>
<evidence type="ECO:0000256" key="2">
    <source>
        <dbReference type="ARBA" id="ARBA00022679"/>
    </source>
</evidence>
<dbReference type="CDD" id="cd02440">
    <property type="entry name" value="AdoMet_MTases"/>
    <property type="match status" value="1"/>
</dbReference>
<dbReference type="SUPFAM" id="SSF53335">
    <property type="entry name" value="S-adenosyl-L-methionine-dependent methyltransferases"/>
    <property type="match status" value="1"/>
</dbReference>
<reference evidence="4 5" key="1">
    <citation type="submission" date="2022-08" db="EMBL/GenBank/DDBJ databases">
        <title>Paenibacillus endoradicis sp. nov., Paenibacillus radicibacter sp. nov and Paenibacillus pararadicis sp. nov., three cold-adapted plant growth-promoting bacteria isolated from root of Larix gmelinii in Great Khingan.</title>
        <authorList>
            <person name="Xue H."/>
        </authorList>
    </citation>
    <scope>NUCLEOTIDE SEQUENCE [LARGE SCALE GENOMIC DNA]</scope>
    <source>
        <strain evidence="4 5">N5-1-1-5</strain>
    </source>
</reference>
<dbReference type="GO" id="GO:0032259">
    <property type="term" value="P:methylation"/>
    <property type="evidence" value="ECO:0007669"/>
    <property type="project" value="UniProtKB-KW"/>
</dbReference>
<dbReference type="InterPro" id="IPR041698">
    <property type="entry name" value="Methyltransf_25"/>
</dbReference>
<organism evidence="4 5">
    <name type="scientific">Paenibacillus radicis</name>
    <name type="common">ex Xue et al. 2023</name>
    <dbReference type="NCBI Taxonomy" id="2972489"/>
    <lineage>
        <taxon>Bacteria</taxon>
        <taxon>Bacillati</taxon>
        <taxon>Bacillota</taxon>
        <taxon>Bacilli</taxon>
        <taxon>Bacillales</taxon>
        <taxon>Paenibacillaceae</taxon>
        <taxon>Paenibacillus</taxon>
    </lineage>
</organism>
<dbReference type="InterPro" id="IPR029063">
    <property type="entry name" value="SAM-dependent_MTases_sf"/>
</dbReference>
<keyword evidence="5" id="KW-1185">Reference proteome</keyword>
<evidence type="ECO:0000259" key="3">
    <source>
        <dbReference type="Pfam" id="PF13649"/>
    </source>
</evidence>
<accession>A0ABT1YGE1</accession>
<dbReference type="Gene3D" id="2.20.130.10">
    <property type="entry name" value="CAC2371-like domains"/>
    <property type="match status" value="1"/>
</dbReference>
<proteinExistence type="predicted"/>
<dbReference type="Proteomes" id="UP001300012">
    <property type="component" value="Unassembled WGS sequence"/>
</dbReference>
<feature type="domain" description="Methyltransferase" evidence="3">
    <location>
        <begin position="48"/>
        <end position="142"/>
    </location>
</feature>
<evidence type="ECO:0000313" key="4">
    <source>
        <dbReference type="EMBL" id="MCR8632275.1"/>
    </source>
</evidence>
<evidence type="ECO:0000256" key="1">
    <source>
        <dbReference type="ARBA" id="ARBA00022603"/>
    </source>
</evidence>
<dbReference type="PANTHER" id="PTHR43861">
    <property type="entry name" value="TRANS-ACONITATE 2-METHYLTRANSFERASE-RELATED"/>
    <property type="match status" value="1"/>
</dbReference>
<name>A0ABT1YGE1_9BACL</name>
<gene>
    <name evidence="4" type="ORF">NV381_13785</name>
</gene>
<dbReference type="Pfam" id="PF13649">
    <property type="entry name" value="Methyltransf_25"/>
    <property type="match status" value="1"/>
</dbReference>
<dbReference type="Gene3D" id="3.40.50.150">
    <property type="entry name" value="Vaccinia Virus protein VP39"/>
    <property type="match status" value="1"/>
</dbReference>
<sequence>MSNEIRVTHGDFQGFVAQHYDLWFSESGNSVEQDFYKQHIIHNRGPAVEIGCGTGRLLNALIRDGLDVDGVDYSEDMLNICSSKAKRLGLHPALYHQAMQRLELPRKYKTIYIPGNTFNLLTDREDSTTALSRLYLHLADGGQLLLTLTIPKAYIRNEQPEAWRMLAEVNRDDGAVIRLSERVELDFWEQLKTNFNKYEVFKDGELIETHEDTIRLRWFYQNEFELMLTAASFKEIQFNYGADRSSMRIFASK</sequence>
<comment type="caution">
    <text evidence="4">The sequence shown here is derived from an EMBL/GenBank/DDBJ whole genome shotgun (WGS) entry which is preliminary data.</text>
</comment>
<dbReference type="GO" id="GO:0008168">
    <property type="term" value="F:methyltransferase activity"/>
    <property type="evidence" value="ECO:0007669"/>
    <property type="project" value="UniProtKB-KW"/>
</dbReference>
<keyword evidence="2" id="KW-0808">Transferase</keyword>
<protein>
    <submittedName>
        <fullName evidence="4">Class I SAM-dependent methyltransferase</fullName>
    </submittedName>
</protein>
<evidence type="ECO:0000313" key="5">
    <source>
        <dbReference type="Proteomes" id="UP001300012"/>
    </source>
</evidence>